<dbReference type="PANTHER" id="PTHR10629">
    <property type="entry name" value="CYTOSINE-SPECIFIC METHYLTRANSFERASE"/>
    <property type="match status" value="1"/>
</dbReference>
<evidence type="ECO:0000256" key="6">
    <source>
        <dbReference type="PROSITE-ProRule" id="PRU01016"/>
    </source>
</evidence>
<dbReference type="InterPro" id="IPR001525">
    <property type="entry name" value="C5_MeTfrase"/>
</dbReference>
<reference evidence="8 9" key="1">
    <citation type="submission" date="2017-02" db="EMBL/GenBank/DDBJ databases">
        <title>Amycolatopsis azurea DSM 43854 draft genome.</title>
        <authorList>
            <person name="Mayilraj S."/>
        </authorList>
    </citation>
    <scope>NUCLEOTIDE SEQUENCE [LARGE SCALE GENOMIC DNA]</scope>
    <source>
        <strain evidence="8 9">DSM 43854</strain>
    </source>
</reference>
<accession>A0ABX3JHC7</accession>
<dbReference type="EMBL" id="MUXN01000005">
    <property type="protein sequence ID" value="OOC07151.1"/>
    <property type="molecule type" value="Genomic_DNA"/>
</dbReference>
<dbReference type="PANTHER" id="PTHR10629:SF52">
    <property type="entry name" value="DNA (CYTOSINE-5)-METHYLTRANSFERASE 1"/>
    <property type="match status" value="1"/>
</dbReference>
<name>A0ABX3JHC7_9PSEU</name>
<dbReference type="InterPro" id="IPR050390">
    <property type="entry name" value="C5-Methyltransferase"/>
</dbReference>
<evidence type="ECO:0000313" key="8">
    <source>
        <dbReference type="EMBL" id="OOC07151.1"/>
    </source>
</evidence>
<evidence type="ECO:0000313" key="9">
    <source>
        <dbReference type="Proteomes" id="UP000188551"/>
    </source>
</evidence>
<dbReference type="PROSITE" id="PS00094">
    <property type="entry name" value="C5_MTASE_1"/>
    <property type="match status" value="1"/>
</dbReference>
<evidence type="ECO:0000256" key="1">
    <source>
        <dbReference type="ARBA" id="ARBA00011975"/>
    </source>
</evidence>
<keyword evidence="9" id="KW-1185">Reference proteome</keyword>
<protein>
    <recommendedName>
        <fullName evidence="1">DNA (cytosine-5-)-methyltransferase</fullName>
        <ecNumber evidence="1">2.1.1.37</ecNumber>
    </recommendedName>
</protein>
<dbReference type="EC" id="2.1.1.37" evidence="1"/>
<dbReference type="Gene3D" id="3.90.120.10">
    <property type="entry name" value="DNA Methylase, subunit A, domain 2"/>
    <property type="match status" value="1"/>
</dbReference>
<sequence>MSELEESHRTSVELFAGGGGLAMGVERAGFRPLLFNEFAKYACETLDMNVSKRHKADRIRIPDEDAVAADPYEVPPPGAVVPIVEGDVQRIDMGSLNGQVDVLAGGPPCQPFSLGGVAKGDEDKRNMFPQMFRAVRQIQPKAVICENVRGLLRPSFKPYFDYILRELEFPFVERRTNATWQEHDDVLRAMEKRRVVRPDERYDVVMTPVNAADYGVPQIRNRIIIVAFRSDLHVDLDTFRKLITPQYSEGALFRSILNGEYWKRHNKVPKHVQNRVIAGVPKNLPLDDGSKPWRTLRDAIEGIEEGEDGKLPSLPRISWEKLDRVDYEIKGFKYHVGWPGARIYDGHTPNEYDRPAKTVKAGVHGVPGGESVMLTDDREPDSGSPGGFRYKHRYMTVRETARVMTFPDEWELAGPRGEQMRQLGNAVPVLLGEVFAKAVAATLDEAESRA</sequence>
<evidence type="ECO:0000256" key="3">
    <source>
        <dbReference type="ARBA" id="ARBA00022679"/>
    </source>
</evidence>
<keyword evidence="4 6" id="KW-0949">S-adenosyl-L-methionine</keyword>
<dbReference type="SUPFAM" id="SSF53335">
    <property type="entry name" value="S-adenosyl-L-methionine-dependent methyltransferases"/>
    <property type="match status" value="1"/>
</dbReference>
<organism evidence="8 9">
    <name type="scientific">Amycolatopsis azurea DSM 43854</name>
    <dbReference type="NCBI Taxonomy" id="1238180"/>
    <lineage>
        <taxon>Bacteria</taxon>
        <taxon>Bacillati</taxon>
        <taxon>Actinomycetota</taxon>
        <taxon>Actinomycetes</taxon>
        <taxon>Pseudonocardiales</taxon>
        <taxon>Pseudonocardiaceae</taxon>
        <taxon>Amycolatopsis</taxon>
    </lineage>
</organism>
<dbReference type="InterPro" id="IPR029063">
    <property type="entry name" value="SAM-dependent_MTases_sf"/>
</dbReference>
<feature type="active site" evidence="6">
    <location>
        <position position="109"/>
    </location>
</feature>
<gene>
    <name evidence="8" type="ORF">B0293_08795</name>
</gene>
<feature type="region of interest" description="Disordered" evidence="7">
    <location>
        <begin position="367"/>
        <end position="387"/>
    </location>
</feature>
<dbReference type="PRINTS" id="PR00105">
    <property type="entry name" value="C5METTRFRASE"/>
</dbReference>
<comment type="caution">
    <text evidence="8">The sequence shown here is derived from an EMBL/GenBank/DDBJ whole genome shotgun (WGS) entry which is preliminary data.</text>
</comment>
<proteinExistence type="inferred from homology"/>
<evidence type="ECO:0000256" key="4">
    <source>
        <dbReference type="ARBA" id="ARBA00022691"/>
    </source>
</evidence>
<evidence type="ECO:0000256" key="5">
    <source>
        <dbReference type="ARBA" id="ARBA00022747"/>
    </source>
</evidence>
<dbReference type="Pfam" id="PF00145">
    <property type="entry name" value="DNA_methylase"/>
    <property type="match status" value="2"/>
</dbReference>
<dbReference type="Proteomes" id="UP000188551">
    <property type="component" value="Unassembled WGS sequence"/>
</dbReference>
<dbReference type="Gene3D" id="3.40.50.150">
    <property type="entry name" value="Vaccinia Virus protein VP39"/>
    <property type="match status" value="1"/>
</dbReference>
<dbReference type="RefSeq" id="WP_077241277.1">
    <property type="nucleotide sequence ID" value="NZ_ANMG01000001.1"/>
</dbReference>
<comment type="similarity">
    <text evidence="6">Belongs to the class I-like SAM-binding methyltransferase superfamily. C5-methyltransferase family.</text>
</comment>
<dbReference type="InterPro" id="IPR018117">
    <property type="entry name" value="C5_DNA_meth_AS"/>
</dbReference>
<keyword evidence="5" id="KW-0680">Restriction system</keyword>
<evidence type="ECO:0000256" key="7">
    <source>
        <dbReference type="SAM" id="MobiDB-lite"/>
    </source>
</evidence>
<keyword evidence="3 6" id="KW-0808">Transferase</keyword>
<dbReference type="PROSITE" id="PS51679">
    <property type="entry name" value="SAM_MT_C5"/>
    <property type="match status" value="1"/>
</dbReference>
<keyword evidence="2 6" id="KW-0489">Methyltransferase</keyword>
<evidence type="ECO:0000256" key="2">
    <source>
        <dbReference type="ARBA" id="ARBA00022603"/>
    </source>
</evidence>